<protein>
    <submittedName>
        <fullName evidence="1">Putative regulator of amino acid metabolism, contains ACT domain</fullName>
    </submittedName>
</protein>
<evidence type="ECO:0000313" key="1">
    <source>
        <dbReference type="EMBL" id="KCZ72420.1"/>
    </source>
</evidence>
<evidence type="ECO:0000313" key="2">
    <source>
        <dbReference type="Proteomes" id="UP000027153"/>
    </source>
</evidence>
<comment type="caution">
    <text evidence="1">The sequence shown here is derived from an EMBL/GenBank/DDBJ whole genome shotgun (WGS) entry which is preliminary data.</text>
</comment>
<gene>
    <name evidence="1" type="ORF">ANME2D_00847</name>
</gene>
<dbReference type="Proteomes" id="UP000027153">
    <property type="component" value="Unassembled WGS sequence"/>
</dbReference>
<dbReference type="InterPro" id="IPR014424">
    <property type="entry name" value="UCP004897_ACT"/>
</dbReference>
<dbReference type="RefSeq" id="WP_048089339.1">
    <property type="nucleotide sequence ID" value="NZ_JMIY01000002.1"/>
</dbReference>
<dbReference type="EMBL" id="JMIY01000002">
    <property type="protein sequence ID" value="KCZ72420.1"/>
    <property type="molecule type" value="Genomic_DNA"/>
</dbReference>
<keyword evidence="2" id="KW-1185">Reference proteome</keyword>
<proteinExistence type="predicted"/>
<sequence>MWSAIQEKFKNHPAQEKVVRLLLERGFQINAQCRVVSGNIEIAHTQIANEIGVDRRVIDATCETILRDKELMEIFQNIRTIPFLRDVAPYLGLGVIVITPRNAARKGLLGAVATAVAEHGVIIRQAVSDDPYLTEDPRLTIITEGRVSGELIDALTRIEGVKSVTIY</sequence>
<dbReference type="PIRSF" id="PIRSF004897">
    <property type="entry name" value="UCP004897_ACT"/>
    <property type="match status" value="1"/>
</dbReference>
<dbReference type="SUPFAM" id="SSF55021">
    <property type="entry name" value="ACT-like"/>
    <property type="match status" value="1"/>
</dbReference>
<dbReference type="AlphaFoldDB" id="A0A062VAT3"/>
<accession>A0A062VAT3</accession>
<dbReference type="InterPro" id="IPR045865">
    <property type="entry name" value="ACT-like_dom_sf"/>
</dbReference>
<dbReference type="OrthoDB" id="30884at2157"/>
<organism evidence="1 2">
    <name type="scientific">Candidatus Methanoperedens nitratireducens</name>
    <dbReference type="NCBI Taxonomy" id="1392998"/>
    <lineage>
        <taxon>Archaea</taxon>
        <taxon>Methanobacteriati</taxon>
        <taxon>Methanobacteriota</taxon>
        <taxon>Stenosarchaea group</taxon>
        <taxon>Methanomicrobia</taxon>
        <taxon>Methanosarcinales</taxon>
        <taxon>ANME-2 cluster</taxon>
        <taxon>Candidatus Methanoperedentaceae</taxon>
        <taxon>Candidatus Methanoperedens</taxon>
    </lineage>
</organism>
<dbReference type="PATRIC" id="fig|1392998.3.peg.1012"/>
<reference evidence="1 2" key="1">
    <citation type="journal article" date="2013" name="Nature">
        <title>Anaerobic oxidation of methane coupled to nitrate reduction in a novel archaeal lineage.</title>
        <authorList>
            <person name="Haroon M.F."/>
            <person name="Hu S."/>
            <person name="Shi Y."/>
            <person name="Imelfort M."/>
            <person name="Keller J."/>
            <person name="Hugenholtz P."/>
            <person name="Yuan Z."/>
            <person name="Tyson G.W."/>
        </authorList>
    </citation>
    <scope>NUCLEOTIDE SEQUENCE [LARGE SCALE GENOMIC DNA]</scope>
    <source>
        <strain evidence="1 2">ANME-2d</strain>
    </source>
</reference>
<name>A0A062VAT3_9EURY</name>